<dbReference type="PANTHER" id="PTHR11575">
    <property type="entry name" value="5'-NUCLEOTIDASE-RELATED"/>
    <property type="match status" value="1"/>
</dbReference>
<keyword evidence="4" id="KW-1185">Reference proteome</keyword>
<organism evidence="3 4">
    <name type="scientific">Chloracidobacterium sp. N</name>
    <dbReference type="NCBI Taxonomy" id="2821540"/>
    <lineage>
        <taxon>Bacteria</taxon>
        <taxon>Pseudomonadati</taxon>
        <taxon>Acidobacteriota</taxon>
        <taxon>Terriglobia</taxon>
        <taxon>Terriglobales</taxon>
        <taxon>Acidobacteriaceae</taxon>
        <taxon>Chloracidobacterium</taxon>
        <taxon>Chloracidobacterium aggregatum</taxon>
    </lineage>
</organism>
<accession>A0ABX8B1I7</accession>
<feature type="region of interest" description="Disordered" evidence="1">
    <location>
        <begin position="351"/>
        <end position="373"/>
    </location>
</feature>
<feature type="signal peptide" evidence="2">
    <location>
        <begin position="1"/>
        <end position="30"/>
    </location>
</feature>
<dbReference type="InterPro" id="IPR006179">
    <property type="entry name" value="5_nucleotidase/apyrase"/>
</dbReference>
<dbReference type="InterPro" id="IPR029052">
    <property type="entry name" value="Metallo-depent_PP-like"/>
</dbReference>
<evidence type="ECO:0000313" key="3">
    <source>
        <dbReference type="EMBL" id="QUV94857.1"/>
    </source>
</evidence>
<evidence type="ECO:0000256" key="1">
    <source>
        <dbReference type="SAM" id="MobiDB-lite"/>
    </source>
</evidence>
<name>A0ABX8B1I7_9BACT</name>
<dbReference type="Gene3D" id="3.60.21.10">
    <property type="match status" value="1"/>
</dbReference>
<dbReference type="RefSeq" id="WP_211423121.1">
    <property type="nucleotide sequence ID" value="NZ_CP072642.1"/>
</dbReference>
<evidence type="ECO:0000256" key="2">
    <source>
        <dbReference type="SAM" id="SignalP"/>
    </source>
</evidence>
<dbReference type="SUPFAM" id="SSF56300">
    <property type="entry name" value="Metallo-dependent phosphatases"/>
    <property type="match status" value="1"/>
</dbReference>
<evidence type="ECO:0008006" key="5">
    <source>
        <dbReference type="Google" id="ProtNLM"/>
    </source>
</evidence>
<dbReference type="EMBL" id="CP072642">
    <property type="protein sequence ID" value="QUV94857.1"/>
    <property type="molecule type" value="Genomic_DNA"/>
</dbReference>
<evidence type="ECO:0000313" key="4">
    <source>
        <dbReference type="Proteomes" id="UP000677668"/>
    </source>
</evidence>
<sequence>MKPKSAIILAAALALLAGLLPSLSCQNGSAAGDANPGAAAMSPEFAARLGQDDGFALSVLFGSDVQGNLKDCGCPKHPQGGIAWRMGYAEGLKKLAPDAAIVQLDAGRMFANSVGYIQPYDRVRNEWMLRAYGEAGFAAANASYFDVQMLAELLHKPEFDTKRQTFPFLNRIVSANIRPTKPELTPLPAYVIETVESKRLPKPVRLGITGVTMANPNPGAETLNFAIEDPAEALKRVLPELRTKADFVIVMSYGPDIQTDKITKVPGIDLVVVANNSGAMYLQVQKVNDVSVVYAFSQTKLLGDLRLYYGSDGQISQMRLSMPSLDKDIPKDQRWEQMVADAQKAIDEAMKAVVNSPPAEPAGPPSSAAPAGK</sequence>
<reference evidence="3 4" key="1">
    <citation type="submission" date="2021-03" db="EMBL/GenBank/DDBJ databases">
        <title>Genomic and phenotypic characterization of Chloracidobacterium isolates provides evidence for multiple species.</title>
        <authorList>
            <person name="Saini M.K."/>
            <person name="Costas A.M.G."/>
            <person name="Tank M."/>
            <person name="Bryant D.A."/>
        </authorList>
    </citation>
    <scope>NUCLEOTIDE SEQUENCE [LARGE SCALE GENOMIC DNA]</scope>
    <source>
        <strain evidence="3 4">N</strain>
    </source>
</reference>
<proteinExistence type="predicted"/>
<protein>
    <recommendedName>
        <fullName evidence="5">Lipoprotein</fullName>
    </recommendedName>
</protein>
<keyword evidence="2" id="KW-0732">Signal</keyword>
<dbReference type="Proteomes" id="UP000677668">
    <property type="component" value="Chromosome 1"/>
</dbReference>
<gene>
    <name evidence="3" type="ORF">J8C05_05320</name>
</gene>
<dbReference type="PANTHER" id="PTHR11575:SF24">
    <property type="entry name" value="5'-NUCLEOTIDASE"/>
    <property type="match status" value="1"/>
</dbReference>
<feature type="chain" id="PRO_5045187319" description="Lipoprotein" evidence="2">
    <location>
        <begin position="31"/>
        <end position="373"/>
    </location>
</feature>